<dbReference type="EMBL" id="JACHHZ010000006">
    <property type="protein sequence ID" value="MBB6095865.1"/>
    <property type="molecule type" value="Genomic_DNA"/>
</dbReference>
<evidence type="ECO:0008006" key="5">
    <source>
        <dbReference type="Google" id="ProtNLM"/>
    </source>
</evidence>
<proteinExistence type="predicted"/>
<keyword evidence="2" id="KW-0472">Membrane</keyword>
<keyword evidence="4" id="KW-1185">Reference proteome</keyword>
<keyword evidence="2" id="KW-1133">Transmembrane helix</keyword>
<name>A0A841HVN2_9GAMM</name>
<evidence type="ECO:0000313" key="4">
    <source>
        <dbReference type="Proteomes" id="UP000588068"/>
    </source>
</evidence>
<evidence type="ECO:0000256" key="1">
    <source>
        <dbReference type="SAM" id="MobiDB-lite"/>
    </source>
</evidence>
<protein>
    <recommendedName>
        <fullName evidence="5">DUF4350 domain-containing protein</fullName>
    </recommendedName>
</protein>
<gene>
    <name evidence="3" type="ORF">HNQ60_004756</name>
</gene>
<sequence>MNRNWIISAIVLAGVALLATWIAHNTYWDTIRIPTSLKGEAASNPFYSRQRLAEALGATTEHRHALGTLPEGGIVVLSHWHWSVIDNRRRQLEEWVEAGGRLILDHTLVGGEKELQRWSGIARKMATEQEQEQDEPEKNETQEESPDEESEPSDPLPELLWANDGVCGVLLAQPISLRDEYHVCGIANDAWLTADRKTAWELRDKEHLQAARVNVGKGSVTVLNATPFGNRELLEIDHALLFADVTQLTAGDEIVFLSEEKRASLLALMWRYGAPVVTLSLVLLALALWRGAVRLGPLAAAPAAARRSIGEQIRGTGQFALRFGGGVELHAACVRALHETAQRRIPGYSQLDAAERVARIAQIADVDADTLSATVNHTGSRRRAELRNAVMVIEYTRRRLSNATRARETS</sequence>
<evidence type="ECO:0000313" key="3">
    <source>
        <dbReference type="EMBL" id="MBB6095865.1"/>
    </source>
</evidence>
<keyword evidence="2" id="KW-0812">Transmembrane</keyword>
<feature type="region of interest" description="Disordered" evidence="1">
    <location>
        <begin position="125"/>
        <end position="157"/>
    </location>
</feature>
<comment type="caution">
    <text evidence="3">The sequence shown here is derived from an EMBL/GenBank/DDBJ whole genome shotgun (WGS) entry which is preliminary data.</text>
</comment>
<accession>A0A841HVN2</accession>
<dbReference type="AlphaFoldDB" id="A0A841HVN2"/>
<feature type="compositionally biased region" description="Acidic residues" evidence="1">
    <location>
        <begin position="142"/>
        <end position="152"/>
    </location>
</feature>
<dbReference type="RefSeq" id="WP_184335252.1">
    <property type="nucleotide sequence ID" value="NZ_JACHHZ010000006.1"/>
</dbReference>
<organism evidence="3 4">
    <name type="scientific">Povalibacter uvarum</name>
    <dbReference type="NCBI Taxonomy" id="732238"/>
    <lineage>
        <taxon>Bacteria</taxon>
        <taxon>Pseudomonadati</taxon>
        <taxon>Pseudomonadota</taxon>
        <taxon>Gammaproteobacteria</taxon>
        <taxon>Steroidobacterales</taxon>
        <taxon>Steroidobacteraceae</taxon>
        <taxon>Povalibacter</taxon>
    </lineage>
</organism>
<reference evidence="3 4" key="1">
    <citation type="submission" date="2020-08" db="EMBL/GenBank/DDBJ databases">
        <title>Genomic Encyclopedia of Type Strains, Phase IV (KMG-IV): sequencing the most valuable type-strain genomes for metagenomic binning, comparative biology and taxonomic classification.</title>
        <authorList>
            <person name="Goeker M."/>
        </authorList>
    </citation>
    <scope>NUCLEOTIDE SEQUENCE [LARGE SCALE GENOMIC DNA]</scope>
    <source>
        <strain evidence="3 4">DSM 26723</strain>
    </source>
</reference>
<dbReference type="Proteomes" id="UP000588068">
    <property type="component" value="Unassembled WGS sequence"/>
</dbReference>
<evidence type="ECO:0000256" key="2">
    <source>
        <dbReference type="SAM" id="Phobius"/>
    </source>
</evidence>
<feature type="transmembrane region" description="Helical" evidence="2">
    <location>
        <begin position="6"/>
        <end position="28"/>
    </location>
</feature>